<gene>
    <name evidence="4" type="ORF">EL26_00200</name>
</gene>
<dbReference type="Proteomes" id="UP000027931">
    <property type="component" value="Unassembled WGS sequence"/>
</dbReference>
<dbReference type="InterPro" id="IPR008978">
    <property type="entry name" value="HSP20-like_chaperone"/>
</dbReference>
<accession>A0A074LY18</accession>
<evidence type="ECO:0000313" key="4">
    <source>
        <dbReference type="EMBL" id="KEO85023.1"/>
    </source>
</evidence>
<comment type="caution">
    <text evidence="4">The sequence shown here is derived from an EMBL/GenBank/DDBJ whole genome shotgun (WGS) entry which is preliminary data.</text>
</comment>
<dbReference type="AlphaFoldDB" id="A0A074LY18"/>
<dbReference type="InterPro" id="IPR002068">
    <property type="entry name" value="A-crystallin/Hsp20_dom"/>
</dbReference>
<organism evidence="4 5">
    <name type="scientific">Tumebacillus flagellatus</name>
    <dbReference type="NCBI Taxonomy" id="1157490"/>
    <lineage>
        <taxon>Bacteria</taxon>
        <taxon>Bacillati</taxon>
        <taxon>Bacillota</taxon>
        <taxon>Bacilli</taxon>
        <taxon>Bacillales</taxon>
        <taxon>Alicyclobacillaceae</taxon>
        <taxon>Tumebacillus</taxon>
    </lineage>
</organism>
<keyword evidence="5" id="KW-1185">Reference proteome</keyword>
<protein>
    <recommendedName>
        <fullName evidence="3">SHSP domain-containing protein</fullName>
    </recommendedName>
</protein>
<dbReference type="RefSeq" id="WP_052035797.1">
    <property type="nucleotide sequence ID" value="NZ_JMIR01000001.1"/>
</dbReference>
<dbReference type="OrthoDB" id="1806521at2"/>
<dbReference type="STRING" id="1157490.EL26_00200"/>
<proteinExistence type="inferred from homology"/>
<name>A0A074LY18_9BACL</name>
<feature type="domain" description="SHSP" evidence="3">
    <location>
        <begin position="11"/>
        <end position="125"/>
    </location>
</feature>
<evidence type="ECO:0000256" key="1">
    <source>
        <dbReference type="PROSITE-ProRule" id="PRU00285"/>
    </source>
</evidence>
<dbReference type="PROSITE" id="PS01031">
    <property type="entry name" value="SHSP"/>
    <property type="match status" value="1"/>
</dbReference>
<dbReference type="CDD" id="cd06464">
    <property type="entry name" value="ACD_sHsps-like"/>
    <property type="match status" value="1"/>
</dbReference>
<evidence type="ECO:0000256" key="2">
    <source>
        <dbReference type="RuleBase" id="RU003616"/>
    </source>
</evidence>
<evidence type="ECO:0000259" key="3">
    <source>
        <dbReference type="PROSITE" id="PS01031"/>
    </source>
</evidence>
<dbReference type="EMBL" id="JMIR01000001">
    <property type="protein sequence ID" value="KEO85023.1"/>
    <property type="molecule type" value="Genomic_DNA"/>
</dbReference>
<dbReference type="eggNOG" id="COG0071">
    <property type="taxonomic scope" value="Bacteria"/>
</dbReference>
<evidence type="ECO:0000313" key="5">
    <source>
        <dbReference type="Proteomes" id="UP000027931"/>
    </source>
</evidence>
<reference evidence="4 5" key="1">
    <citation type="journal article" date="2013" name="Int. J. Syst. Evol. Microbiol.">
        <title>Tumebacillus flagellatus sp. nov., an alpha-amylase/pullulanase-producing bacterium isolated from cassava wastewater.</title>
        <authorList>
            <person name="Wang Q."/>
            <person name="Xie N."/>
            <person name="Qin Y."/>
            <person name="Shen N."/>
            <person name="Zhu J."/>
            <person name="Mi H."/>
            <person name="Huang R."/>
        </authorList>
    </citation>
    <scope>NUCLEOTIDE SEQUENCE [LARGE SCALE GENOMIC DNA]</scope>
    <source>
        <strain evidence="4 5">GST4</strain>
    </source>
</reference>
<dbReference type="PANTHER" id="PTHR11527">
    <property type="entry name" value="HEAT-SHOCK PROTEIN 20 FAMILY MEMBER"/>
    <property type="match status" value="1"/>
</dbReference>
<dbReference type="InterPro" id="IPR031107">
    <property type="entry name" value="Small_HSP"/>
</dbReference>
<dbReference type="Pfam" id="PF00011">
    <property type="entry name" value="HSP20"/>
    <property type="match status" value="1"/>
</dbReference>
<comment type="similarity">
    <text evidence="1 2">Belongs to the small heat shock protein (HSP20) family.</text>
</comment>
<sequence>MNWSQLLHRLTPYGDLCPRVEVRQAPQDVIVHCELPGLTHPEQVRLHVQETMLTLHGNVEREEPQGEGFDLLHTERHYGPFSRSVPLPIAVDPEQVQAAYRNGLLTVTMRKLTSVPGKNIRVEFQD</sequence>
<dbReference type="SUPFAM" id="SSF49764">
    <property type="entry name" value="HSP20-like chaperones"/>
    <property type="match status" value="1"/>
</dbReference>
<dbReference type="Gene3D" id="2.60.40.790">
    <property type="match status" value="1"/>
</dbReference>